<dbReference type="InterPro" id="IPR002110">
    <property type="entry name" value="Ankyrin_rpt"/>
</dbReference>
<dbReference type="Proteomes" id="UP000282087">
    <property type="component" value="Unassembled WGS sequence"/>
</dbReference>
<dbReference type="AlphaFoldDB" id="A0A3M6VSS2"/>
<dbReference type="InterPro" id="IPR050776">
    <property type="entry name" value="Ank_Repeat/CDKN_Inhibitor"/>
</dbReference>
<dbReference type="PANTHER" id="PTHR24201">
    <property type="entry name" value="ANK_REP_REGION DOMAIN-CONTAINING PROTEIN"/>
    <property type="match status" value="1"/>
</dbReference>
<dbReference type="PRINTS" id="PR01415">
    <property type="entry name" value="ANKYRIN"/>
</dbReference>
<keyword evidence="1" id="KW-0677">Repeat</keyword>
<dbReference type="InterPro" id="IPR036770">
    <property type="entry name" value="Ankyrin_rpt-contain_sf"/>
</dbReference>
<feature type="compositionally biased region" description="Basic and acidic residues" evidence="4">
    <location>
        <begin position="453"/>
        <end position="475"/>
    </location>
</feature>
<gene>
    <name evidence="5" type="ORF">DD238_001380</name>
</gene>
<dbReference type="PANTHER" id="PTHR24201:SF16">
    <property type="entry name" value="ANKYRIN-1-LIKE-RELATED"/>
    <property type="match status" value="1"/>
</dbReference>
<dbReference type="STRING" id="542832.A0A3M6VSS2"/>
<evidence type="ECO:0000256" key="3">
    <source>
        <dbReference type="PROSITE-ProRule" id="PRU00023"/>
    </source>
</evidence>
<feature type="region of interest" description="Disordered" evidence="4">
    <location>
        <begin position="331"/>
        <end position="475"/>
    </location>
</feature>
<dbReference type="Pfam" id="PF12796">
    <property type="entry name" value="Ank_2"/>
    <property type="match status" value="2"/>
</dbReference>
<feature type="region of interest" description="Disordered" evidence="4">
    <location>
        <begin position="587"/>
        <end position="607"/>
    </location>
</feature>
<dbReference type="Gene3D" id="1.25.40.20">
    <property type="entry name" value="Ankyrin repeat-containing domain"/>
    <property type="match status" value="3"/>
</dbReference>
<name>A0A3M6VSS2_9STRA</name>
<dbReference type="EMBL" id="QLLG01000023">
    <property type="protein sequence ID" value="RMX69497.1"/>
    <property type="molecule type" value="Genomic_DNA"/>
</dbReference>
<feature type="repeat" description="ANK" evidence="3">
    <location>
        <begin position="105"/>
        <end position="137"/>
    </location>
</feature>
<feature type="compositionally biased region" description="Basic residues" evidence="4">
    <location>
        <begin position="351"/>
        <end position="366"/>
    </location>
</feature>
<evidence type="ECO:0000256" key="1">
    <source>
        <dbReference type="ARBA" id="ARBA00022737"/>
    </source>
</evidence>
<feature type="repeat" description="ANK" evidence="3">
    <location>
        <begin position="252"/>
        <end position="284"/>
    </location>
</feature>
<dbReference type="SUPFAM" id="SSF48403">
    <property type="entry name" value="Ankyrin repeat"/>
    <property type="match status" value="1"/>
</dbReference>
<feature type="repeat" description="ANK" evidence="3">
    <location>
        <begin position="173"/>
        <end position="205"/>
    </location>
</feature>
<organism evidence="5 6">
    <name type="scientific">Peronospora effusa</name>
    <dbReference type="NCBI Taxonomy" id="542832"/>
    <lineage>
        <taxon>Eukaryota</taxon>
        <taxon>Sar</taxon>
        <taxon>Stramenopiles</taxon>
        <taxon>Oomycota</taxon>
        <taxon>Peronosporomycetes</taxon>
        <taxon>Peronosporales</taxon>
        <taxon>Peronosporaceae</taxon>
        <taxon>Peronospora</taxon>
    </lineage>
</organism>
<comment type="caution">
    <text evidence="5">The sequence shown here is derived from an EMBL/GenBank/DDBJ whole genome shotgun (WGS) entry which is preliminary data.</text>
</comment>
<keyword evidence="6" id="KW-1185">Reference proteome</keyword>
<evidence type="ECO:0000313" key="5">
    <source>
        <dbReference type="EMBL" id="RMX69497.1"/>
    </source>
</evidence>
<dbReference type="PROSITE" id="PS50088">
    <property type="entry name" value="ANK_REPEAT"/>
    <property type="match status" value="3"/>
</dbReference>
<dbReference type="PROSITE" id="PS50297">
    <property type="entry name" value="ANK_REP_REGION"/>
    <property type="match status" value="3"/>
</dbReference>
<feature type="compositionally biased region" description="Low complexity" evidence="4">
    <location>
        <begin position="336"/>
        <end position="350"/>
    </location>
</feature>
<keyword evidence="2 3" id="KW-0040">ANK repeat</keyword>
<protein>
    <submittedName>
        <fullName evidence="5">Uncharacterized protein</fullName>
    </submittedName>
</protein>
<sequence>MAATAEANTVATSASSVVNIASSSTLSHASSLPDADVSSDVVLTAKVPVISTDDSEITTAEFSIDLTDSQTWAINFYECAAEGDLECLEEILDSGLVSVNDVDVDGFTALMVAAAEGHRNVVHALLRRGADVNIRTHELHSTALHFAAKNGDPEIVNALCECDPKIVDCWNINADTPLIWACIEGRAEAVKVLLTHGADVNVLNQYGASTLLCAVMIGEDPEEDKENDKQRAEILIMLLEKNKKLVNFQDREGSSAMHMAASCGYLECVKTLLAFGAEITLRNVIGQTPLEEAQESELRESGPCVEHLRGLWRQLEEEAAARMMAMLEMEEKSDKSASSGASGLTVAASSKKNKKKNKKAKRKTAAKQHQQVRQEDKVDLTVINDNVMDQRGNCDSNGKPTEPESVFEESTSQIDHDITAVGGSGVKAKDDKASSTSSDEDALGRDSVVSLSKDSDDEHEGHSLEDEVRQSTGITDEKYTQQLETEITPSAGAWTTVGKKHRSAIAAVTTTIERTPTSSSNEKTPLLSTPRRKIATTFAKTAPHASRRKLNQRSCNVQEQSFISGKTSLALAASAIKQVGTVADTPVRTQERRWGKTSGFSSESRPALSSSLLSSNALVFGSLGLTTGLIEKSSVSSSAAFSPSRLPISSASPWRPSFYGTSSASYTAASSLSSAGLHYTSAGRLTWKQQRASGNYQVARETRDRWVSKLRVSNESVAETLSYLACGLCGELVNDNLQCSGDVSRNSDEKTSSACTQLYCASCLESSAFRAASSTLFKCIRCHEVISKDSMTCNNFAQAQAASLGLSMPNLASGRTQDDASRYSLETMQYMLKVSDQRISAVDLHAFHLVPGSDLSTLSNGQLEVLETAHQRGLVQIVEQRLANARALERLQMEEWLKMQRDVLQFAPR</sequence>
<dbReference type="Pfam" id="PF13857">
    <property type="entry name" value="Ank_5"/>
    <property type="match status" value="1"/>
</dbReference>
<proteinExistence type="predicted"/>
<reference evidence="5 6" key="1">
    <citation type="submission" date="2018-06" db="EMBL/GenBank/DDBJ databases">
        <title>Comparative genomics of downy mildews reveals potential adaptations to biotrophy.</title>
        <authorList>
            <person name="Fletcher K."/>
            <person name="Klosterman S.J."/>
            <person name="Derevnina L."/>
            <person name="Martin F."/>
            <person name="Koike S."/>
            <person name="Reyes Chin-Wo S."/>
            <person name="Mou B."/>
            <person name="Michelmore R."/>
        </authorList>
    </citation>
    <scope>NUCLEOTIDE SEQUENCE [LARGE SCALE GENOMIC DNA]</scope>
    <source>
        <strain evidence="5 6">R14</strain>
    </source>
</reference>
<accession>A0A3M6VSS2</accession>
<evidence type="ECO:0000256" key="4">
    <source>
        <dbReference type="SAM" id="MobiDB-lite"/>
    </source>
</evidence>
<evidence type="ECO:0000256" key="2">
    <source>
        <dbReference type="ARBA" id="ARBA00023043"/>
    </source>
</evidence>
<evidence type="ECO:0000313" key="6">
    <source>
        <dbReference type="Proteomes" id="UP000282087"/>
    </source>
</evidence>
<dbReference type="VEuPathDB" id="FungiDB:DD237_004025"/>
<dbReference type="SMART" id="SM00248">
    <property type="entry name" value="ANK"/>
    <property type="match status" value="6"/>
</dbReference>
<dbReference type="GO" id="GO:0005634">
    <property type="term" value="C:nucleus"/>
    <property type="evidence" value="ECO:0007669"/>
    <property type="project" value="TreeGrafter"/>
</dbReference>